<dbReference type="RefSeq" id="WP_228415796.1">
    <property type="nucleotide sequence ID" value="NZ_CP081135.1"/>
</dbReference>
<evidence type="ECO:0000259" key="2">
    <source>
        <dbReference type="PROSITE" id="PS51898"/>
    </source>
</evidence>
<proteinExistence type="predicted"/>
<dbReference type="CDD" id="cd01192">
    <property type="entry name" value="INT_C_like_3"/>
    <property type="match status" value="1"/>
</dbReference>
<protein>
    <submittedName>
        <fullName evidence="3">Site-specific integrase</fullName>
    </submittedName>
</protein>
<keyword evidence="4" id="KW-1185">Reference proteome</keyword>
<dbReference type="InterPro" id="IPR011010">
    <property type="entry name" value="DNA_brk_join_enz"/>
</dbReference>
<dbReference type="AlphaFoldDB" id="A0AAX2ZG04"/>
<dbReference type="InterPro" id="IPR002104">
    <property type="entry name" value="Integrase_catalytic"/>
</dbReference>
<dbReference type="Pfam" id="PF00589">
    <property type="entry name" value="Phage_integrase"/>
    <property type="match status" value="1"/>
</dbReference>
<dbReference type="PANTHER" id="PTHR30349">
    <property type="entry name" value="PHAGE INTEGRASE-RELATED"/>
    <property type="match status" value="1"/>
</dbReference>
<dbReference type="InterPro" id="IPR013762">
    <property type="entry name" value="Integrase-like_cat_sf"/>
</dbReference>
<dbReference type="Gene3D" id="1.10.443.10">
    <property type="entry name" value="Intergrase catalytic core"/>
    <property type="match status" value="1"/>
</dbReference>
<sequence>MNFVEPIRDLDVLENMCSYLKKTSERDHILFMMGIYTGLRISDILKLRIYNLVDIKKNKNGKDEKIVKRQIVLREKKTGKQKFIEINPILKNAIKEYVKDKDPDDFLIKSQKNYNRPISRERAYIILKDLGEMFDVPYLGTHSMRKTWGYHYYKQTKDIALLQKIFNHSSPAVTLHYIGIDQDRMNKAYKNFKYF</sequence>
<dbReference type="PANTHER" id="PTHR30349:SF82">
    <property type="entry name" value="INTEGRASE_RECOMBINASE YOEC-RELATED"/>
    <property type="match status" value="1"/>
</dbReference>
<dbReference type="GO" id="GO:0006310">
    <property type="term" value="P:DNA recombination"/>
    <property type="evidence" value="ECO:0007669"/>
    <property type="project" value="UniProtKB-KW"/>
</dbReference>
<dbReference type="GO" id="GO:0003677">
    <property type="term" value="F:DNA binding"/>
    <property type="evidence" value="ECO:0007669"/>
    <property type="project" value="InterPro"/>
</dbReference>
<dbReference type="GO" id="GO:0015074">
    <property type="term" value="P:DNA integration"/>
    <property type="evidence" value="ECO:0007669"/>
    <property type="project" value="InterPro"/>
</dbReference>
<dbReference type="EMBL" id="CP081135">
    <property type="protein sequence ID" value="UEL47345.1"/>
    <property type="molecule type" value="Genomic_DNA"/>
</dbReference>
<evidence type="ECO:0000313" key="3">
    <source>
        <dbReference type="EMBL" id="UEL47345.1"/>
    </source>
</evidence>
<keyword evidence="1" id="KW-0233">DNA recombination</keyword>
<gene>
    <name evidence="3" type="ORF">JW646_17195</name>
</gene>
<dbReference type="SUPFAM" id="SSF56349">
    <property type="entry name" value="DNA breaking-rejoining enzymes"/>
    <property type="match status" value="1"/>
</dbReference>
<evidence type="ECO:0000313" key="4">
    <source>
        <dbReference type="Proteomes" id="UP001198983"/>
    </source>
</evidence>
<dbReference type="Proteomes" id="UP001198983">
    <property type="component" value="Chromosome"/>
</dbReference>
<reference evidence="3 4" key="1">
    <citation type="journal article" date="2023" name="Int. J. Syst. Evol. Microbiol.">
        <title>Terrisporobacter hibernicus sp. nov., isolated from bovine faeces in Northern Ireland.</title>
        <authorList>
            <person name="Mitchell M."/>
            <person name="Nguyen S.V."/>
            <person name="Connor M."/>
            <person name="Fairley D.J."/>
            <person name="Donoghue O."/>
            <person name="Marshall H."/>
            <person name="Koolman L."/>
            <person name="McMullan G."/>
            <person name="Schaffer K.E."/>
            <person name="McGrath J.W."/>
            <person name="Fanning S."/>
        </authorList>
    </citation>
    <scope>NUCLEOTIDE SEQUENCE [LARGE SCALE GENOMIC DNA]</scope>
    <source>
        <strain evidence="3 4">MCA3</strain>
    </source>
</reference>
<organism evidence="3 4">
    <name type="scientific">Terrisporobacter hibernicus</name>
    <dbReference type="NCBI Taxonomy" id="2813371"/>
    <lineage>
        <taxon>Bacteria</taxon>
        <taxon>Bacillati</taxon>
        <taxon>Bacillota</taxon>
        <taxon>Clostridia</taxon>
        <taxon>Peptostreptococcales</taxon>
        <taxon>Peptostreptococcaceae</taxon>
        <taxon>Terrisporobacter</taxon>
    </lineage>
</organism>
<accession>A0AAX2ZG04</accession>
<name>A0AAX2ZG04_9FIRM</name>
<dbReference type="InterPro" id="IPR050090">
    <property type="entry name" value="Tyrosine_recombinase_XerCD"/>
</dbReference>
<evidence type="ECO:0000256" key="1">
    <source>
        <dbReference type="ARBA" id="ARBA00023172"/>
    </source>
</evidence>
<dbReference type="PROSITE" id="PS51898">
    <property type="entry name" value="TYR_RECOMBINASE"/>
    <property type="match status" value="1"/>
</dbReference>
<dbReference type="KEGG" id="tem:JW646_17195"/>
<feature type="domain" description="Tyr recombinase" evidence="2">
    <location>
        <begin position="1"/>
        <end position="190"/>
    </location>
</feature>